<proteinExistence type="inferred from homology"/>
<dbReference type="AlphaFoldDB" id="A0ABD1KB29"/>
<reference evidence="6 7" key="1">
    <citation type="submission" date="2024-09" db="EMBL/GenBank/DDBJ databases">
        <title>A chromosome-level genome assembly of Gray's grenadier anchovy, Coilia grayii.</title>
        <authorList>
            <person name="Fu Z."/>
        </authorList>
    </citation>
    <scope>NUCLEOTIDE SEQUENCE [LARGE SCALE GENOMIC DNA]</scope>
    <source>
        <strain evidence="6">G4</strain>
        <tissue evidence="6">Muscle</tissue>
    </source>
</reference>
<evidence type="ECO:0000256" key="2">
    <source>
        <dbReference type="ARBA" id="ARBA00022729"/>
    </source>
</evidence>
<dbReference type="InterPro" id="IPR018143">
    <property type="entry name" value="Folate_rcpt-like"/>
</dbReference>
<gene>
    <name evidence="6" type="ORF">ACEWY4_008424</name>
</gene>
<evidence type="ECO:0000256" key="3">
    <source>
        <dbReference type="ARBA" id="ARBA00023157"/>
    </source>
</evidence>
<feature type="chain" id="PRO_5044827160" description="Folate receptor-like domain-containing protein" evidence="4">
    <location>
        <begin position="17"/>
        <end position="244"/>
    </location>
</feature>
<protein>
    <recommendedName>
        <fullName evidence="5">Folate receptor-like domain-containing protein</fullName>
    </recommendedName>
</protein>
<dbReference type="EMBL" id="JBHFQA010000007">
    <property type="protein sequence ID" value="KAL2096276.1"/>
    <property type="molecule type" value="Genomic_DNA"/>
</dbReference>
<dbReference type="Pfam" id="PF03024">
    <property type="entry name" value="Folate_rec"/>
    <property type="match status" value="1"/>
</dbReference>
<evidence type="ECO:0000259" key="5">
    <source>
        <dbReference type="Pfam" id="PF03024"/>
    </source>
</evidence>
<dbReference type="PANTHER" id="PTHR10517:SF14">
    <property type="entry name" value="FOLATE RECEPTOR 1-RELATED"/>
    <property type="match status" value="1"/>
</dbReference>
<keyword evidence="7" id="KW-1185">Reference proteome</keyword>
<feature type="domain" description="Folate receptor-like" evidence="5">
    <location>
        <begin position="22"/>
        <end position="197"/>
    </location>
</feature>
<dbReference type="PANTHER" id="PTHR10517">
    <property type="entry name" value="FOLATE RECEPTOR"/>
    <property type="match status" value="1"/>
</dbReference>
<keyword evidence="2 4" id="KW-0732">Signal</keyword>
<accession>A0ABD1KB29</accession>
<evidence type="ECO:0000256" key="4">
    <source>
        <dbReference type="SAM" id="SignalP"/>
    </source>
</evidence>
<feature type="signal peptide" evidence="4">
    <location>
        <begin position="1"/>
        <end position="16"/>
    </location>
</feature>
<sequence length="244" mass="27756">MRSVCVLLMLVCVVRALDKLNMCMDAKHHKTEPGPEGALYSQCSPWRSNACCRANTSEEAHADNSYLYNFTWSHCGAISAPCRSHFIQDGCFYECSPHLGPWIQQVNQTWRKERILNVPLCQEDCESWYADCRHDFTCKQDWHSGWDWSSGTNRCPKGSKCRTFEEVFGSAKTMCEAIWSNSYSYTALKKDSGRCMQLWFEGPDNPNLEVARYYLSHAHPQAVAVATTMLLPLLLSLLHAGIPL</sequence>
<dbReference type="InterPro" id="IPR004269">
    <property type="entry name" value="Folate_rcpt"/>
</dbReference>
<name>A0ABD1KB29_9TELE</name>
<comment type="caution">
    <text evidence="6">The sequence shown here is derived from an EMBL/GenBank/DDBJ whole genome shotgun (WGS) entry which is preliminary data.</text>
</comment>
<keyword evidence="3" id="KW-1015">Disulfide bond</keyword>
<evidence type="ECO:0000313" key="6">
    <source>
        <dbReference type="EMBL" id="KAL2096276.1"/>
    </source>
</evidence>
<evidence type="ECO:0000256" key="1">
    <source>
        <dbReference type="ARBA" id="ARBA00007932"/>
    </source>
</evidence>
<comment type="similarity">
    <text evidence="1">Belongs to the folate receptor family.</text>
</comment>
<organism evidence="6 7">
    <name type="scientific">Coilia grayii</name>
    <name type="common">Gray's grenadier anchovy</name>
    <dbReference type="NCBI Taxonomy" id="363190"/>
    <lineage>
        <taxon>Eukaryota</taxon>
        <taxon>Metazoa</taxon>
        <taxon>Chordata</taxon>
        <taxon>Craniata</taxon>
        <taxon>Vertebrata</taxon>
        <taxon>Euteleostomi</taxon>
        <taxon>Actinopterygii</taxon>
        <taxon>Neopterygii</taxon>
        <taxon>Teleostei</taxon>
        <taxon>Clupei</taxon>
        <taxon>Clupeiformes</taxon>
        <taxon>Clupeoidei</taxon>
        <taxon>Engraulidae</taxon>
        <taxon>Coilinae</taxon>
        <taxon>Coilia</taxon>
    </lineage>
</organism>
<dbReference type="Proteomes" id="UP001591681">
    <property type="component" value="Unassembled WGS sequence"/>
</dbReference>
<evidence type="ECO:0000313" key="7">
    <source>
        <dbReference type="Proteomes" id="UP001591681"/>
    </source>
</evidence>